<accession>A0A1V0AD96</accession>
<evidence type="ECO:0000313" key="4">
    <source>
        <dbReference type="Proteomes" id="UP000190797"/>
    </source>
</evidence>
<dbReference type="InterPro" id="IPR050712">
    <property type="entry name" value="NAD(P)H-dep_reductase"/>
</dbReference>
<name>A0A1V0AD96_9ACTN</name>
<dbReference type="GO" id="GO:0016491">
    <property type="term" value="F:oxidoreductase activity"/>
    <property type="evidence" value="ECO:0007669"/>
    <property type="project" value="InterPro"/>
</dbReference>
<dbReference type="GO" id="GO:0010181">
    <property type="term" value="F:FMN binding"/>
    <property type="evidence" value="ECO:0007669"/>
    <property type="project" value="TreeGrafter"/>
</dbReference>
<protein>
    <recommendedName>
        <fullName evidence="2">NADPH-dependent FMN reductase-like domain-containing protein</fullName>
    </recommendedName>
</protein>
<dbReference type="EMBL" id="CP017717">
    <property type="protein sequence ID" value="AQZ68194.1"/>
    <property type="molecule type" value="Genomic_DNA"/>
</dbReference>
<evidence type="ECO:0000256" key="1">
    <source>
        <dbReference type="SAM" id="MobiDB-lite"/>
    </source>
</evidence>
<feature type="region of interest" description="Disordered" evidence="1">
    <location>
        <begin position="157"/>
        <end position="187"/>
    </location>
</feature>
<sequence>MTTTEPLHVAVIIGSTRAGRVCDTVGTWFTGHARRRDDLAVEVVDLAAYAFPACYPQHSTPSMRQWADAVSGADAFVVVTPEYHRSFPASLKQAIDFAYDEWQAKPVGIVAYGSGSCGHYAVEQLRTVFTALHAVTMRDWVGLDLLDAAGLDPLGTGTDPLGTGTDPLGPGIDPLGPGTDGASRRPLDTDDRLRAVAALLDQLTWWGRTLRAGRRTQPYV</sequence>
<dbReference type="SUPFAM" id="SSF52218">
    <property type="entry name" value="Flavoproteins"/>
    <property type="match status" value="1"/>
</dbReference>
<gene>
    <name evidence="3" type="ORF">BKM31_48020</name>
</gene>
<dbReference type="OrthoDB" id="9812295at2"/>
<organism evidence="3 4">
    <name type="scientific">[Actinomadura] parvosata subsp. kistnae</name>
    <dbReference type="NCBI Taxonomy" id="1909395"/>
    <lineage>
        <taxon>Bacteria</taxon>
        <taxon>Bacillati</taxon>
        <taxon>Actinomycetota</taxon>
        <taxon>Actinomycetes</taxon>
        <taxon>Streptosporangiales</taxon>
        <taxon>Streptosporangiaceae</taxon>
        <taxon>Nonomuraea</taxon>
    </lineage>
</organism>
<reference evidence="4" key="1">
    <citation type="journal article" date="2017" name="Med. Chem. Commun.">
        <title>Nonomuraea sp. ATCC 55076 harbours the largest actinomycete chromosome to date and the kistamicin biosynthetic gene cluster.</title>
        <authorList>
            <person name="Nazari B."/>
            <person name="Forneris C.C."/>
            <person name="Gibson M.I."/>
            <person name="Moon K."/>
            <person name="Schramma K.R."/>
            <person name="Seyedsayamdost M.R."/>
        </authorList>
    </citation>
    <scope>NUCLEOTIDE SEQUENCE [LARGE SCALE GENOMIC DNA]</scope>
    <source>
        <strain evidence="4">ATCC 55076</strain>
    </source>
</reference>
<evidence type="ECO:0000259" key="2">
    <source>
        <dbReference type="Pfam" id="PF03358"/>
    </source>
</evidence>
<dbReference type="AlphaFoldDB" id="A0A1V0AD96"/>
<evidence type="ECO:0000313" key="3">
    <source>
        <dbReference type="EMBL" id="AQZ68194.1"/>
    </source>
</evidence>
<dbReference type="Gene3D" id="3.40.50.360">
    <property type="match status" value="1"/>
</dbReference>
<dbReference type="InterPro" id="IPR005025">
    <property type="entry name" value="FMN_Rdtase-like_dom"/>
</dbReference>
<feature type="domain" description="NADPH-dependent FMN reductase-like" evidence="2">
    <location>
        <begin position="8"/>
        <end position="143"/>
    </location>
</feature>
<proteinExistence type="predicted"/>
<dbReference type="PANTHER" id="PTHR30543">
    <property type="entry name" value="CHROMATE REDUCTASE"/>
    <property type="match status" value="1"/>
</dbReference>
<dbReference type="STRING" id="1909395.BKM31_48020"/>
<dbReference type="GO" id="GO:0005829">
    <property type="term" value="C:cytosol"/>
    <property type="evidence" value="ECO:0007669"/>
    <property type="project" value="TreeGrafter"/>
</dbReference>
<dbReference type="RefSeq" id="WP_080044515.1">
    <property type="nucleotide sequence ID" value="NZ_CP017717.1"/>
</dbReference>
<feature type="compositionally biased region" description="Low complexity" evidence="1">
    <location>
        <begin position="157"/>
        <end position="181"/>
    </location>
</feature>
<dbReference type="Pfam" id="PF03358">
    <property type="entry name" value="FMN_red"/>
    <property type="match status" value="1"/>
</dbReference>
<dbReference type="InterPro" id="IPR029039">
    <property type="entry name" value="Flavoprotein-like_sf"/>
</dbReference>
<dbReference type="Proteomes" id="UP000190797">
    <property type="component" value="Chromosome"/>
</dbReference>
<dbReference type="KEGG" id="noa:BKM31_48020"/>
<keyword evidence="4" id="KW-1185">Reference proteome</keyword>
<dbReference type="PANTHER" id="PTHR30543:SF21">
    <property type="entry name" value="NAD(P)H-DEPENDENT FMN REDUCTASE LOT6"/>
    <property type="match status" value="1"/>
</dbReference>